<protein>
    <submittedName>
        <fullName evidence="2">Uncharacterized protein</fullName>
    </submittedName>
</protein>
<evidence type="ECO:0000256" key="1">
    <source>
        <dbReference type="SAM" id="MobiDB-lite"/>
    </source>
</evidence>
<feature type="compositionally biased region" description="Low complexity" evidence="1">
    <location>
        <begin position="156"/>
        <end position="166"/>
    </location>
</feature>
<dbReference type="AlphaFoldDB" id="A0A9Q0IUZ3"/>
<gene>
    <name evidence="2" type="ORF">NHX12_021306</name>
</gene>
<accession>A0A9Q0IUZ3</accession>
<dbReference type="EMBL" id="JANIIK010000037">
    <property type="protein sequence ID" value="KAJ3611290.1"/>
    <property type="molecule type" value="Genomic_DNA"/>
</dbReference>
<proteinExistence type="predicted"/>
<organism evidence="2 3">
    <name type="scientific">Muraenolepis orangiensis</name>
    <name type="common">Patagonian moray cod</name>
    <dbReference type="NCBI Taxonomy" id="630683"/>
    <lineage>
        <taxon>Eukaryota</taxon>
        <taxon>Metazoa</taxon>
        <taxon>Chordata</taxon>
        <taxon>Craniata</taxon>
        <taxon>Vertebrata</taxon>
        <taxon>Euteleostomi</taxon>
        <taxon>Actinopterygii</taxon>
        <taxon>Neopterygii</taxon>
        <taxon>Teleostei</taxon>
        <taxon>Neoteleostei</taxon>
        <taxon>Acanthomorphata</taxon>
        <taxon>Zeiogadaria</taxon>
        <taxon>Gadariae</taxon>
        <taxon>Gadiformes</taxon>
        <taxon>Muraenolepidoidei</taxon>
        <taxon>Muraenolepididae</taxon>
        <taxon>Muraenolepis</taxon>
    </lineage>
</organism>
<feature type="compositionally biased region" description="Basic and acidic residues" evidence="1">
    <location>
        <begin position="64"/>
        <end position="73"/>
    </location>
</feature>
<name>A0A9Q0IUZ3_9TELE</name>
<feature type="region of interest" description="Disordered" evidence="1">
    <location>
        <begin position="148"/>
        <end position="221"/>
    </location>
</feature>
<evidence type="ECO:0000313" key="2">
    <source>
        <dbReference type="EMBL" id="KAJ3611290.1"/>
    </source>
</evidence>
<evidence type="ECO:0000313" key="3">
    <source>
        <dbReference type="Proteomes" id="UP001148018"/>
    </source>
</evidence>
<keyword evidence="3" id="KW-1185">Reference proteome</keyword>
<feature type="region of interest" description="Disordered" evidence="1">
    <location>
        <begin position="57"/>
        <end position="98"/>
    </location>
</feature>
<comment type="caution">
    <text evidence="2">The sequence shown here is derived from an EMBL/GenBank/DDBJ whole genome shotgun (WGS) entry which is preliminary data.</text>
</comment>
<dbReference type="OrthoDB" id="8961017at2759"/>
<sequence length="247" mass="26694">MGYGSTFCSFMGWKKNNHESPAEATHSEECTGFHDTRARAVPRYAACGCNGSALTARGGRGRRRVETPARDRQGLGPLQDRYSTVTRPLPDRYRPKSPGLFSDSKRLLAFKVSSMALVMEPVSKWTTSQVVDWMKALKAKVAIKQTAKHPIKPGEAAEAASHPPAARGSLPSTCLPRPPPIHLPPEAASHPPAARGSLPSTCRPRQPPIHLPPEAASHPPAVGQRTYGVYISKDVAPRRATQIGARC</sequence>
<dbReference type="Proteomes" id="UP001148018">
    <property type="component" value="Unassembled WGS sequence"/>
</dbReference>
<reference evidence="2" key="1">
    <citation type="submission" date="2022-07" db="EMBL/GenBank/DDBJ databases">
        <title>Chromosome-level genome of Muraenolepis orangiensis.</title>
        <authorList>
            <person name="Kim J."/>
        </authorList>
    </citation>
    <scope>NUCLEOTIDE SEQUENCE</scope>
    <source>
        <strain evidence="2">KU_S4_2022</strain>
        <tissue evidence="2">Muscle</tissue>
    </source>
</reference>